<evidence type="ECO:0000256" key="2">
    <source>
        <dbReference type="SAM" id="MobiDB-lite"/>
    </source>
</evidence>
<feature type="compositionally biased region" description="Polar residues" evidence="2">
    <location>
        <begin position="281"/>
        <end position="301"/>
    </location>
</feature>
<dbReference type="InterPro" id="IPR001995">
    <property type="entry name" value="Peptidase_A2_cat"/>
</dbReference>
<dbReference type="PROSITE" id="PS50175">
    <property type="entry name" value="ASP_PROT_RETROV"/>
    <property type="match status" value="1"/>
</dbReference>
<evidence type="ECO:0000256" key="1">
    <source>
        <dbReference type="ARBA" id="ARBA00022801"/>
    </source>
</evidence>
<dbReference type="CDD" id="cd00303">
    <property type="entry name" value="retropepsin_like"/>
    <property type="match status" value="1"/>
</dbReference>
<dbReference type="PROSITE" id="PS00141">
    <property type="entry name" value="ASP_PROTEASE"/>
    <property type="match status" value="1"/>
</dbReference>
<comment type="caution">
    <text evidence="4">The sequence shown here is derived from an EMBL/GenBank/DDBJ whole genome shotgun (WGS) entry which is preliminary data.</text>
</comment>
<dbReference type="GO" id="GO:0006508">
    <property type="term" value="P:proteolysis"/>
    <property type="evidence" value="ECO:0007669"/>
    <property type="project" value="InterPro"/>
</dbReference>
<feature type="domain" description="Peptidase A2" evidence="3">
    <location>
        <begin position="174"/>
        <end position="211"/>
    </location>
</feature>
<dbReference type="GO" id="GO:0004190">
    <property type="term" value="F:aspartic-type endopeptidase activity"/>
    <property type="evidence" value="ECO:0007669"/>
    <property type="project" value="InterPro"/>
</dbReference>
<name>A0A8S3TKL0_MYTED</name>
<protein>
    <recommendedName>
        <fullName evidence="3">Peptidase A2 domain-containing protein</fullName>
    </recommendedName>
</protein>
<dbReference type="Gene3D" id="2.40.70.10">
    <property type="entry name" value="Acid Proteases"/>
    <property type="match status" value="1"/>
</dbReference>
<dbReference type="InterPro" id="IPR001969">
    <property type="entry name" value="Aspartic_peptidase_AS"/>
</dbReference>
<keyword evidence="5" id="KW-1185">Reference proteome</keyword>
<evidence type="ECO:0000313" key="5">
    <source>
        <dbReference type="Proteomes" id="UP000683360"/>
    </source>
</evidence>
<dbReference type="SUPFAM" id="SSF50630">
    <property type="entry name" value="Acid proteases"/>
    <property type="match status" value="1"/>
</dbReference>
<dbReference type="EMBL" id="CAJPWZ010002152">
    <property type="protein sequence ID" value="CAG2231721.1"/>
    <property type="molecule type" value="Genomic_DNA"/>
</dbReference>
<feature type="region of interest" description="Disordered" evidence="2">
    <location>
        <begin position="330"/>
        <end position="351"/>
    </location>
</feature>
<dbReference type="InterPro" id="IPR021109">
    <property type="entry name" value="Peptidase_aspartic_dom_sf"/>
</dbReference>
<gene>
    <name evidence="4" type="ORF">MEDL_44483</name>
</gene>
<sequence>MYSLCDTVIHCVSYTEDSLSEKSVNSPVVLGVGSTKSSMDNRLSHIEEYIEKMMSTVTSLVQEQSAKQGTSQVLGHLTKTDLTIIRLDVIMAEVVGEGIIQQGHYIKDCPDLYVQETGRQSVQKEPTSQQVSFDENNKDDFHESEGVVSGISTVRSLGAAKLFRVEVNIAGKKVLALVDSGSEVTILKDKIFDTLEHNPYVIRETTMHGAGTNMTMPCRLTSPIKFKIGHMQFNQQLYVAPVSCDMILGCDFIMYNKVVMNIRELTITVQNRDMPLILGGENTSHIPNVNTVHGPNTSGSSSDEKPSTEGSTQRFDTVIPQVESNLGMMASTSTHESEERGTQEEPDQCRDNRDQCCINKEETRETLGFYTCPKSGKKERTCIQSRTDRKCPVKNCPVVVDRRDVKRHCFQEHLSEIFQTHHSKRLLE</sequence>
<evidence type="ECO:0000259" key="3">
    <source>
        <dbReference type="PROSITE" id="PS50175"/>
    </source>
</evidence>
<feature type="region of interest" description="Disordered" evidence="2">
    <location>
        <begin position="281"/>
        <end position="315"/>
    </location>
</feature>
<keyword evidence="1" id="KW-0378">Hydrolase</keyword>
<feature type="compositionally biased region" description="Basic and acidic residues" evidence="2">
    <location>
        <begin position="335"/>
        <end position="351"/>
    </location>
</feature>
<dbReference type="Proteomes" id="UP000683360">
    <property type="component" value="Unassembled WGS sequence"/>
</dbReference>
<reference evidence="4" key="1">
    <citation type="submission" date="2021-03" db="EMBL/GenBank/DDBJ databases">
        <authorList>
            <person name="Bekaert M."/>
        </authorList>
    </citation>
    <scope>NUCLEOTIDE SEQUENCE</scope>
</reference>
<accession>A0A8S3TKL0</accession>
<dbReference type="AlphaFoldDB" id="A0A8S3TKL0"/>
<evidence type="ECO:0000313" key="4">
    <source>
        <dbReference type="EMBL" id="CAG2231721.1"/>
    </source>
</evidence>
<proteinExistence type="predicted"/>
<dbReference type="OrthoDB" id="10368541at2759"/>
<organism evidence="4 5">
    <name type="scientific">Mytilus edulis</name>
    <name type="common">Blue mussel</name>
    <dbReference type="NCBI Taxonomy" id="6550"/>
    <lineage>
        <taxon>Eukaryota</taxon>
        <taxon>Metazoa</taxon>
        <taxon>Spiralia</taxon>
        <taxon>Lophotrochozoa</taxon>
        <taxon>Mollusca</taxon>
        <taxon>Bivalvia</taxon>
        <taxon>Autobranchia</taxon>
        <taxon>Pteriomorphia</taxon>
        <taxon>Mytilida</taxon>
        <taxon>Mytiloidea</taxon>
        <taxon>Mytilidae</taxon>
        <taxon>Mytilinae</taxon>
        <taxon>Mytilus</taxon>
    </lineage>
</organism>
<dbReference type="Pfam" id="PF13650">
    <property type="entry name" value="Asp_protease_2"/>
    <property type="match status" value="1"/>
</dbReference>